<feature type="signal peptide" evidence="1">
    <location>
        <begin position="1"/>
        <end position="22"/>
    </location>
</feature>
<comment type="caution">
    <text evidence="2">The sequence shown here is derived from an EMBL/GenBank/DDBJ whole genome shotgun (WGS) entry which is preliminary data.</text>
</comment>
<reference evidence="2 3" key="1">
    <citation type="submission" date="2019-12" db="EMBL/GenBank/DDBJ databases">
        <title>Novel species isolated from a subtropical stream in China.</title>
        <authorList>
            <person name="Lu H."/>
        </authorList>
    </citation>
    <scope>NUCLEOTIDE SEQUENCE [LARGE SCALE GENOMIC DNA]</scope>
    <source>
        <strain evidence="2 3">FT94W</strain>
    </source>
</reference>
<evidence type="ECO:0000313" key="3">
    <source>
        <dbReference type="Proteomes" id="UP000449678"/>
    </source>
</evidence>
<dbReference type="Proteomes" id="UP000449678">
    <property type="component" value="Unassembled WGS sequence"/>
</dbReference>
<sequence length="94" mass="9601">MMRVIWSVVASLALVGCASVPAVPVPAPVKVAVAVGCLGEIPARPINTFNRGIYPGDSAAAKAALIDAAAWEGYALSLEVAQAGCEKKPRAPMQ</sequence>
<protein>
    <recommendedName>
        <fullName evidence="4">Lipoprotein</fullName>
    </recommendedName>
</protein>
<evidence type="ECO:0000313" key="2">
    <source>
        <dbReference type="EMBL" id="MYM37274.1"/>
    </source>
</evidence>
<accession>A0ABW9VCC0</accession>
<organism evidence="2 3">
    <name type="scientific">Duganella lactea</name>
    <dbReference type="NCBI Taxonomy" id="2692173"/>
    <lineage>
        <taxon>Bacteria</taxon>
        <taxon>Pseudomonadati</taxon>
        <taxon>Pseudomonadota</taxon>
        <taxon>Betaproteobacteria</taxon>
        <taxon>Burkholderiales</taxon>
        <taxon>Oxalobacteraceae</taxon>
        <taxon>Telluria group</taxon>
        <taxon>Duganella</taxon>
    </lineage>
</organism>
<evidence type="ECO:0000256" key="1">
    <source>
        <dbReference type="SAM" id="SignalP"/>
    </source>
</evidence>
<keyword evidence="3" id="KW-1185">Reference proteome</keyword>
<feature type="chain" id="PRO_5045184832" description="Lipoprotein" evidence="1">
    <location>
        <begin position="23"/>
        <end position="94"/>
    </location>
</feature>
<dbReference type="PROSITE" id="PS51257">
    <property type="entry name" value="PROKAR_LIPOPROTEIN"/>
    <property type="match status" value="1"/>
</dbReference>
<gene>
    <name evidence="2" type="ORF">GTP38_23385</name>
</gene>
<proteinExistence type="predicted"/>
<dbReference type="EMBL" id="WWCO01000025">
    <property type="protein sequence ID" value="MYM37274.1"/>
    <property type="molecule type" value="Genomic_DNA"/>
</dbReference>
<name>A0ABW9VCC0_9BURK</name>
<dbReference type="RefSeq" id="WP_160992616.1">
    <property type="nucleotide sequence ID" value="NZ_WWCO01000025.1"/>
</dbReference>
<keyword evidence="1" id="KW-0732">Signal</keyword>
<evidence type="ECO:0008006" key="4">
    <source>
        <dbReference type="Google" id="ProtNLM"/>
    </source>
</evidence>